<dbReference type="EMBL" id="SRZC01000022">
    <property type="protein sequence ID" value="TGX80764.1"/>
    <property type="molecule type" value="Genomic_DNA"/>
</dbReference>
<organism evidence="1 2">
    <name type="scientific">Palleniella muris</name>
    <dbReference type="NCBI Taxonomy" id="3038145"/>
    <lineage>
        <taxon>Bacteria</taxon>
        <taxon>Pseudomonadati</taxon>
        <taxon>Bacteroidota</taxon>
        <taxon>Bacteroidia</taxon>
        <taxon>Bacteroidales</taxon>
        <taxon>Prevotellaceae</taxon>
        <taxon>Palleniella</taxon>
    </lineage>
</organism>
<reference evidence="1" key="1">
    <citation type="submission" date="2019-04" db="EMBL/GenBank/DDBJ databases">
        <title>Microbes associate with the intestines of laboratory mice.</title>
        <authorList>
            <person name="Navarre W."/>
            <person name="Wong E."/>
            <person name="Huang K."/>
            <person name="Tropini C."/>
            <person name="Ng K."/>
            <person name="Yu B."/>
        </authorList>
    </citation>
    <scope>NUCLEOTIDE SEQUENCE</scope>
    <source>
        <strain evidence="1">NM73_A23</strain>
    </source>
</reference>
<evidence type="ECO:0000313" key="1">
    <source>
        <dbReference type="EMBL" id="TGX80764.1"/>
    </source>
</evidence>
<keyword evidence="1" id="KW-0378">Hydrolase</keyword>
<protein>
    <submittedName>
        <fullName evidence="1">Glycoside hydrolase family 28 protein</fullName>
    </submittedName>
</protein>
<evidence type="ECO:0000313" key="2">
    <source>
        <dbReference type="Proteomes" id="UP000308886"/>
    </source>
</evidence>
<sequence length="467" mass="50999">MMCCGISSAIAGSYEYEELYRGLPFDMPRIERPVFPDATVSVVKYGAVGDGQHKCTAAIQRAIDEMAAKGGGKVVIPSGLWLTGPIVLKDNINLHLEKGATLLFSPDINDYPVVNTTYEGIPAKRAQSPISATGAKNIAITGRGVIDGNGEVWRPLKQEKTTPAQWKRITSQGGFYRRATMWAPAKEDLPRPIMVNLYECKNVLLEGVVFQNSPAWNVHPECCENVIIDGVDIRNPSYAQNGDGLDLDACKNCIVVNTTFDVGDDGICIKSGKDEHGRKRGRACENVIISGCTVYAGHGGFVIGSEMSGGVKNIKCSDCQFLGTDIGLRFKSCRGRGGVVENIWIENISMVNILGDAIRFNLYYGSKTVMVENPDGTKRPAEIAAEPVTEKTPSFRNLHIKNIMCSGAQRAIYFNGLPEMPVKDVTMENVVITANEAGYMTYCKNIKQKNVTVKAKDNKPVGEYYCK</sequence>
<keyword evidence="2" id="KW-1185">Reference proteome</keyword>
<accession>A0AC61QN40</accession>
<gene>
    <name evidence="1" type="ORF">E5358_11930</name>
</gene>
<comment type="caution">
    <text evidence="1">The sequence shown here is derived from an EMBL/GenBank/DDBJ whole genome shotgun (WGS) entry which is preliminary data.</text>
</comment>
<name>A0AC61QN40_9BACT</name>
<proteinExistence type="predicted"/>
<dbReference type="Proteomes" id="UP000308886">
    <property type="component" value="Unassembled WGS sequence"/>
</dbReference>